<sequence>MSEGFAIAIVARFWVKGVVVRMEGTRNGRCLIANLFLTVTSTSNYCMYVKRQIVLLTCRPKLLYLCHDSNPPLWIKVITDQ</sequence>
<evidence type="ECO:0000313" key="1">
    <source>
        <dbReference type="EMBL" id="KAF5954901.1"/>
    </source>
</evidence>
<evidence type="ECO:0000313" key="2">
    <source>
        <dbReference type="Proteomes" id="UP000593564"/>
    </source>
</evidence>
<dbReference type="AlphaFoldDB" id="A0A7J7HRQ7"/>
<keyword evidence="2" id="KW-1185">Reference proteome</keyword>
<reference evidence="1 2" key="2">
    <citation type="submission" date="2020-07" db="EMBL/GenBank/DDBJ databases">
        <title>Genome assembly of wild tea tree DASZ reveals pedigree and selection history of tea varieties.</title>
        <authorList>
            <person name="Zhang W."/>
        </authorList>
    </citation>
    <scope>NUCLEOTIDE SEQUENCE [LARGE SCALE GENOMIC DNA]</scope>
    <source>
        <strain evidence="2">cv. G240</strain>
        <tissue evidence="1">Leaf</tissue>
    </source>
</reference>
<gene>
    <name evidence="1" type="ORF">HYC85_007757</name>
</gene>
<accession>A0A7J7HRQ7</accession>
<reference evidence="2" key="1">
    <citation type="journal article" date="2020" name="Nat. Commun.">
        <title>Genome assembly of wild tea tree DASZ reveals pedigree and selection history of tea varieties.</title>
        <authorList>
            <person name="Zhang W."/>
            <person name="Zhang Y."/>
            <person name="Qiu H."/>
            <person name="Guo Y."/>
            <person name="Wan H."/>
            <person name="Zhang X."/>
            <person name="Scossa F."/>
            <person name="Alseekh S."/>
            <person name="Zhang Q."/>
            <person name="Wang P."/>
            <person name="Xu L."/>
            <person name="Schmidt M.H."/>
            <person name="Jia X."/>
            <person name="Li D."/>
            <person name="Zhu A."/>
            <person name="Guo F."/>
            <person name="Chen W."/>
            <person name="Ni D."/>
            <person name="Usadel B."/>
            <person name="Fernie A.R."/>
            <person name="Wen W."/>
        </authorList>
    </citation>
    <scope>NUCLEOTIDE SEQUENCE [LARGE SCALE GENOMIC DNA]</scope>
    <source>
        <strain evidence="2">cv. G240</strain>
    </source>
</reference>
<dbReference type="Proteomes" id="UP000593564">
    <property type="component" value="Unassembled WGS sequence"/>
</dbReference>
<proteinExistence type="predicted"/>
<dbReference type="EMBL" id="JACBKZ010000003">
    <property type="protein sequence ID" value="KAF5954901.1"/>
    <property type="molecule type" value="Genomic_DNA"/>
</dbReference>
<name>A0A7J7HRQ7_CAMSI</name>
<organism evidence="1 2">
    <name type="scientific">Camellia sinensis</name>
    <name type="common">Tea plant</name>
    <name type="synonym">Thea sinensis</name>
    <dbReference type="NCBI Taxonomy" id="4442"/>
    <lineage>
        <taxon>Eukaryota</taxon>
        <taxon>Viridiplantae</taxon>
        <taxon>Streptophyta</taxon>
        <taxon>Embryophyta</taxon>
        <taxon>Tracheophyta</taxon>
        <taxon>Spermatophyta</taxon>
        <taxon>Magnoliopsida</taxon>
        <taxon>eudicotyledons</taxon>
        <taxon>Gunneridae</taxon>
        <taxon>Pentapetalae</taxon>
        <taxon>asterids</taxon>
        <taxon>Ericales</taxon>
        <taxon>Theaceae</taxon>
        <taxon>Camellia</taxon>
    </lineage>
</organism>
<protein>
    <submittedName>
        <fullName evidence="1">Uncharacterized protein</fullName>
    </submittedName>
</protein>
<comment type="caution">
    <text evidence="1">The sequence shown here is derived from an EMBL/GenBank/DDBJ whole genome shotgun (WGS) entry which is preliminary data.</text>
</comment>